<name>A0A218P7Z2_9EURY</name>
<gene>
    <name evidence="2" type="ORF">A3L08_05955</name>
</gene>
<dbReference type="PANTHER" id="PTHR42951">
    <property type="entry name" value="METALLO-BETA-LACTAMASE DOMAIN-CONTAINING"/>
    <property type="match status" value="1"/>
</dbReference>
<dbReference type="InterPro" id="IPR001279">
    <property type="entry name" value="Metallo-B-lactamas"/>
</dbReference>
<organism evidence="2 3">
    <name type="scientific">Thermococcus pacificus</name>
    <dbReference type="NCBI Taxonomy" id="71998"/>
    <lineage>
        <taxon>Archaea</taxon>
        <taxon>Methanobacteriati</taxon>
        <taxon>Methanobacteriota</taxon>
        <taxon>Thermococci</taxon>
        <taxon>Thermococcales</taxon>
        <taxon>Thermococcaceae</taxon>
        <taxon>Thermococcus</taxon>
    </lineage>
</organism>
<dbReference type="RefSeq" id="WP_088854150.1">
    <property type="nucleotide sequence ID" value="NZ_CP015102.1"/>
</dbReference>
<dbReference type="CDD" id="cd07721">
    <property type="entry name" value="yflN-like_MBL-fold"/>
    <property type="match status" value="1"/>
</dbReference>
<dbReference type="Pfam" id="PF00753">
    <property type="entry name" value="Lactamase_B"/>
    <property type="match status" value="1"/>
</dbReference>
<accession>A0A218P7Z2</accession>
<feature type="domain" description="Metallo-beta-lactamase" evidence="1">
    <location>
        <begin position="16"/>
        <end position="180"/>
    </location>
</feature>
<reference evidence="2 3" key="1">
    <citation type="submission" date="2016-04" db="EMBL/GenBank/DDBJ databases">
        <title>Complete genome sequence of Thermococcus pacificus type strain P4.</title>
        <authorList>
            <person name="Oger P.M."/>
        </authorList>
    </citation>
    <scope>NUCLEOTIDE SEQUENCE [LARGE SCALE GENOMIC DNA]</scope>
    <source>
        <strain evidence="2 3">P-4</strain>
    </source>
</reference>
<sequence length="201" mass="22333">MHEEVLPGIHRIFDKFVNVYLVEGGDHLVAVDTGVDTTCGKILDAVEEIGKPLTAIVLTHGHLDHTGSLKCLKERTNAIVAAHVDEVELIKEKTGLEPDVKLKDGDVFEDFRVLHKPGHTMGSICLLDEKSKSLFVGDLVVERGGKLEEVPHQYSLDPEMNRIRIKELLEVDFENLLPAHGEPLLGNGKEKLRELVERLGL</sequence>
<keyword evidence="3" id="KW-1185">Reference proteome</keyword>
<dbReference type="AlphaFoldDB" id="A0A218P7Z2"/>
<dbReference type="Gene3D" id="3.60.15.10">
    <property type="entry name" value="Ribonuclease Z/Hydroxyacylglutathione hydrolase-like"/>
    <property type="match status" value="1"/>
</dbReference>
<proteinExistence type="predicted"/>
<protein>
    <submittedName>
        <fullName evidence="2">Glyoxalase</fullName>
    </submittedName>
</protein>
<dbReference type="InterPro" id="IPR050855">
    <property type="entry name" value="NDM-1-like"/>
</dbReference>
<dbReference type="GeneID" id="33315795"/>
<dbReference type="KEGG" id="tpaf:A3L08_05955"/>
<evidence type="ECO:0000259" key="1">
    <source>
        <dbReference type="SMART" id="SM00849"/>
    </source>
</evidence>
<dbReference type="EMBL" id="CP015102">
    <property type="protein sequence ID" value="ASJ06899.1"/>
    <property type="molecule type" value="Genomic_DNA"/>
</dbReference>
<dbReference type="SMART" id="SM00849">
    <property type="entry name" value="Lactamase_B"/>
    <property type="match status" value="1"/>
</dbReference>
<dbReference type="Proteomes" id="UP000197418">
    <property type="component" value="Chromosome"/>
</dbReference>
<dbReference type="PANTHER" id="PTHR42951:SF17">
    <property type="entry name" value="METALLO-BETA-LACTAMASE DOMAIN-CONTAINING PROTEIN"/>
    <property type="match status" value="1"/>
</dbReference>
<dbReference type="InterPro" id="IPR036866">
    <property type="entry name" value="RibonucZ/Hydroxyglut_hydro"/>
</dbReference>
<dbReference type="SUPFAM" id="SSF56281">
    <property type="entry name" value="Metallo-hydrolase/oxidoreductase"/>
    <property type="match status" value="1"/>
</dbReference>
<evidence type="ECO:0000313" key="2">
    <source>
        <dbReference type="EMBL" id="ASJ06899.1"/>
    </source>
</evidence>
<evidence type="ECO:0000313" key="3">
    <source>
        <dbReference type="Proteomes" id="UP000197418"/>
    </source>
</evidence>
<dbReference type="OrthoDB" id="197151at2157"/>